<evidence type="ECO:0000313" key="3">
    <source>
        <dbReference type="Proteomes" id="UP000017559"/>
    </source>
</evidence>
<proteinExistence type="predicted"/>
<keyword evidence="1" id="KW-0812">Transmembrane</keyword>
<keyword evidence="3" id="KW-1185">Reference proteome</keyword>
<reference evidence="2 3" key="1">
    <citation type="journal article" date="2014" name="BMC Genomics">
        <title>Genome and secretome analysis of the hemibiotrophic fungal pathogen, Moniliophthora roreri, which causes frosty pod rot disease of cacao: mechanisms of the biotrophic and necrotrophic phases.</title>
        <authorList>
            <person name="Meinhardt L.W."/>
            <person name="Costa G.G.L."/>
            <person name="Thomazella D.P.T."/>
            <person name="Teixeira P.J.P.L."/>
            <person name="Carazzolle M.F."/>
            <person name="Schuster S.C."/>
            <person name="Carlson J.E."/>
            <person name="Guiltinan M.J."/>
            <person name="Mieczkowski P."/>
            <person name="Farmer A."/>
            <person name="Ramaraj T."/>
            <person name="Crozier J."/>
            <person name="Davis R.E."/>
            <person name="Shao J."/>
            <person name="Melnick R.L."/>
            <person name="Pereira G.A.G."/>
            <person name="Bailey B.A."/>
        </authorList>
    </citation>
    <scope>NUCLEOTIDE SEQUENCE [LARGE SCALE GENOMIC DNA]</scope>
    <source>
        <strain evidence="2 3">MCA 2997</strain>
    </source>
</reference>
<accession>V2X2Q7</accession>
<dbReference type="Proteomes" id="UP000017559">
    <property type="component" value="Unassembled WGS sequence"/>
</dbReference>
<sequence>MNRRCDKLQSYHQYYAVVVQIMVGVMLVLRTYALYGRNRKVLAGMLAVMFAAIGFGVVRVLL</sequence>
<name>V2X2Q7_MONRO</name>
<dbReference type="OrthoDB" id="3261349at2759"/>
<keyword evidence="1" id="KW-1133">Transmembrane helix</keyword>
<dbReference type="EMBL" id="AWSO01000847">
    <property type="protein sequence ID" value="ESK87061.1"/>
    <property type="molecule type" value="Genomic_DNA"/>
</dbReference>
<feature type="transmembrane region" description="Helical" evidence="1">
    <location>
        <begin position="41"/>
        <end position="61"/>
    </location>
</feature>
<dbReference type="AlphaFoldDB" id="V2X2Q7"/>
<evidence type="ECO:0000313" key="2">
    <source>
        <dbReference type="EMBL" id="ESK87061.1"/>
    </source>
</evidence>
<protein>
    <submittedName>
        <fullName evidence="2">Uncharacterized protein</fullName>
    </submittedName>
</protein>
<dbReference type="KEGG" id="mrr:Moror_11942"/>
<gene>
    <name evidence="2" type="ORF">Moror_11942</name>
</gene>
<feature type="transmembrane region" description="Helical" evidence="1">
    <location>
        <begin position="12"/>
        <end position="29"/>
    </location>
</feature>
<comment type="caution">
    <text evidence="2">The sequence shown here is derived from an EMBL/GenBank/DDBJ whole genome shotgun (WGS) entry which is preliminary data.</text>
</comment>
<evidence type="ECO:0000256" key="1">
    <source>
        <dbReference type="SAM" id="Phobius"/>
    </source>
</evidence>
<keyword evidence="1" id="KW-0472">Membrane</keyword>
<organism evidence="2 3">
    <name type="scientific">Moniliophthora roreri (strain MCA 2997)</name>
    <name type="common">Cocoa frosty pod rot fungus</name>
    <name type="synonym">Crinipellis roreri</name>
    <dbReference type="NCBI Taxonomy" id="1381753"/>
    <lineage>
        <taxon>Eukaryota</taxon>
        <taxon>Fungi</taxon>
        <taxon>Dikarya</taxon>
        <taxon>Basidiomycota</taxon>
        <taxon>Agaricomycotina</taxon>
        <taxon>Agaricomycetes</taxon>
        <taxon>Agaricomycetidae</taxon>
        <taxon>Agaricales</taxon>
        <taxon>Marasmiineae</taxon>
        <taxon>Marasmiaceae</taxon>
        <taxon>Moniliophthora</taxon>
    </lineage>
</organism>
<dbReference type="HOGENOM" id="CLU_2904708_0_0_1"/>